<dbReference type="PANTHER" id="PTHR43482">
    <property type="entry name" value="PROTEIN AST1-RELATED"/>
    <property type="match status" value="1"/>
</dbReference>
<dbReference type="EMBL" id="QUMU01000009">
    <property type="protein sequence ID" value="REG27713.1"/>
    <property type="molecule type" value="Genomic_DNA"/>
</dbReference>
<dbReference type="InterPro" id="IPR011032">
    <property type="entry name" value="GroES-like_sf"/>
</dbReference>
<dbReference type="InterPro" id="IPR052585">
    <property type="entry name" value="Lipid_raft_assoc_Zn_ADH"/>
</dbReference>
<dbReference type="Gene3D" id="3.90.180.10">
    <property type="entry name" value="Medium-chain alcohol dehydrogenases, catalytic domain"/>
    <property type="match status" value="1"/>
</dbReference>
<name>A0AAC8TBH0_9BACT</name>
<evidence type="ECO:0000313" key="2">
    <source>
        <dbReference type="EMBL" id="AKI99756.1"/>
    </source>
</evidence>
<dbReference type="GO" id="GO:0016491">
    <property type="term" value="F:oxidoreductase activity"/>
    <property type="evidence" value="ECO:0007669"/>
    <property type="project" value="InterPro"/>
</dbReference>
<accession>A0AAC8TBH0</accession>
<dbReference type="Pfam" id="PF08240">
    <property type="entry name" value="ADH_N"/>
    <property type="match status" value="1"/>
</dbReference>
<gene>
    <name evidence="2" type="ORF">AA314_01383</name>
    <name evidence="3" type="ORF">ATI61_10948</name>
</gene>
<dbReference type="SUPFAM" id="SSF51735">
    <property type="entry name" value="NAD(P)-binding Rossmann-fold domains"/>
    <property type="match status" value="1"/>
</dbReference>
<dbReference type="KEGG" id="age:AA314_01383"/>
<evidence type="ECO:0000313" key="3">
    <source>
        <dbReference type="EMBL" id="REG27713.1"/>
    </source>
</evidence>
<reference evidence="2 4" key="1">
    <citation type="submission" date="2015-05" db="EMBL/GenBank/DDBJ databases">
        <title>Genome assembly of Archangium gephyra DSM 2261.</title>
        <authorList>
            <person name="Sharma G."/>
            <person name="Subramanian S."/>
        </authorList>
    </citation>
    <scope>NUCLEOTIDE SEQUENCE [LARGE SCALE GENOMIC DNA]</scope>
    <source>
        <strain evidence="2 4">DSM 2261</strain>
    </source>
</reference>
<dbReference type="PANTHER" id="PTHR43482:SF1">
    <property type="entry name" value="PROTEIN AST1-RELATED"/>
    <property type="match status" value="1"/>
</dbReference>
<feature type="domain" description="Enoyl reductase (ER)" evidence="1">
    <location>
        <begin position="10"/>
        <end position="341"/>
    </location>
</feature>
<sequence length="344" mass="36970">MRVITQRAFGGVEQLVEEDWPLPVPGPGEVRVRIRAASFNPVDVLYRRGGFGGRLPQVLGRDLSGVVDALGEGVTGLAVGEEVFCYRAGQGSNGSHAEYTCVPAVLMVPKPRRLGFAEAAALPVVALTAWQCVTRARVRRGEAVFVAGGSGGVGSMALQLLHHLGAHPVLTTAGSDTSAEYLVKHLGVEPGHILRYRGRTPEQWLADVLAMNGGQPVPVALDFVGDSMKELCFAVSAVDGRVVSIVEEPADSSFNLWDETRSPLILRSLEFHFIQLGARARYAPRETWTVYREQLEAIRGLLEEGALKPPAVRGVGPLSAATAREAHRLLEEGRVQGKLVMECG</sequence>
<dbReference type="RefSeq" id="WP_053066169.1">
    <property type="nucleotide sequence ID" value="NZ_CP011509.1"/>
</dbReference>
<dbReference type="Proteomes" id="UP000256345">
    <property type="component" value="Unassembled WGS sequence"/>
</dbReference>
<dbReference type="Proteomes" id="UP000035579">
    <property type="component" value="Chromosome"/>
</dbReference>
<dbReference type="InterPro" id="IPR036291">
    <property type="entry name" value="NAD(P)-bd_dom_sf"/>
</dbReference>
<protein>
    <submittedName>
        <fullName evidence="3">NADPH:quinone reductase-like Zn-dependent oxidoreductase</fullName>
    </submittedName>
    <submittedName>
        <fullName evidence="2">Oxidoreductase, Zn-binding protein</fullName>
    </submittedName>
</protein>
<evidence type="ECO:0000259" key="1">
    <source>
        <dbReference type="SMART" id="SM00829"/>
    </source>
</evidence>
<dbReference type="AlphaFoldDB" id="A0AAC8TBH0"/>
<dbReference type="InterPro" id="IPR020843">
    <property type="entry name" value="ER"/>
</dbReference>
<dbReference type="SUPFAM" id="SSF50129">
    <property type="entry name" value="GroES-like"/>
    <property type="match status" value="1"/>
</dbReference>
<evidence type="ECO:0000313" key="4">
    <source>
        <dbReference type="Proteomes" id="UP000035579"/>
    </source>
</evidence>
<dbReference type="Gene3D" id="3.40.50.720">
    <property type="entry name" value="NAD(P)-binding Rossmann-like Domain"/>
    <property type="match status" value="1"/>
</dbReference>
<dbReference type="InterPro" id="IPR013154">
    <property type="entry name" value="ADH-like_N"/>
</dbReference>
<evidence type="ECO:0000313" key="5">
    <source>
        <dbReference type="Proteomes" id="UP000256345"/>
    </source>
</evidence>
<dbReference type="Pfam" id="PF13602">
    <property type="entry name" value="ADH_zinc_N_2"/>
    <property type="match status" value="1"/>
</dbReference>
<dbReference type="CDD" id="cd05289">
    <property type="entry name" value="MDR_like_2"/>
    <property type="match status" value="1"/>
</dbReference>
<dbReference type="EMBL" id="CP011509">
    <property type="protein sequence ID" value="AKI99756.1"/>
    <property type="molecule type" value="Genomic_DNA"/>
</dbReference>
<keyword evidence="5" id="KW-1185">Reference proteome</keyword>
<reference evidence="3 5" key="2">
    <citation type="submission" date="2018-08" db="EMBL/GenBank/DDBJ databases">
        <title>Genomic Encyclopedia of Archaeal and Bacterial Type Strains, Phase II (KMG-II): from individual species to whole genera.</title>
        <authorList>
            <person name="Goeker M."/>
        </authorList>
    </citation>
    <scope>NUCLEOTIDE SEQUENCE [LARGE SCALE GENOMIC DNA]</scope>
    <source>
        <strain evidence="3 5">DSM 2261</strain>
    </source>
</reference>
<organism evidence="2 4">
    <name type="scientific">Archangium gephyra</name>
    <dbReference type="NCBI Taxonomy" id="48"/>
    <lineage>
        <taxon>Bacteria</taxon>
        <taxon>Pseudomonadati</taxon>
        <taxon>Myxococcota</taxon>
        <taxon>Myxococcia</taxon>
        <taxon>Myxococcales</taxon>
        <taxon>Cystobacterineae</taxon>
        <taxon>Archangiaceae</taxon>
        <taxon>Archangium</taxon>
    </lineage>
</organism>
<proteinExistence type="predicted"/>
<dbReference type="SMART" id="SM00829">
    <property type="entry name" value="PKS_ER"/>
    <property type="match status" value="1"/>
</dbReference>